<proteinExistence type="predicted"/>
<dbReference type="Proteomes" id="UP001228049">
    <property type="component" value="Unassembled WGS sequence"/>
</dbReference>
<feature type="compositionally biased region" description="Gly residues" evidence="1">
    <location>
        <begin position="115"/>
        <end position="127"/>
    </location>
</feature>
<evidence type="ECO:0000313" key="3">
    <source>
        <dbReference type="Proteomes" id="UP001228049"/>
    </source>
</evidence>
<dbReference type="EMBL" id="JASDAP010000024">
    <property type="protein sequence ID" value="KAK1881432.1"/>
    <property type="molecule type" value="Genomic_DNA"/>
</dbReference>
<accession>A0AAD9BE56</accession>
<reference evidence="2" key="1">
    <citation type="submission" date="2023-04" db="EMBL/GenBank/DDBJ databases">
        <title>Chromosome-level genome of Chaenocephalus aceratus.</title>
        <authorList>
            <person name="Park H."/>
        </authorList>
    </citation>
    <scope>NUCLEOTIDE SEQUENCE</scope>
    <source>
        <strain evidence="2">DE</strain>
        <tissue evidence="2">Muscle</tissue>
    </source>
</reference>
<feature type="compositionally biased region" description="Pro residues" evidence="1">
    <location>
        <begin position="82"/>
        <end position="99"/>
    </location>
</feature>
<comment type="caution">
    <text evidence="2">The sequence shown here is derived from an EMBL/GenBank/DDBJ whole genome shotgun (WGS) entry which is preliminary data.</text>
</comment>
<name>A0AAD9BE56_DISEL</name>
<dbReference type="AlphaFoldDB" id="A0AAD9BE56"/>
<feature type="region of interest" description="Disordered" evidence="1">
    <location>
        <begin position="72"/>
        <end position="100"/>
    </location>
</feature>
<feature type="region of interest" description="Disordered" evidence="1">
    <location>
        <begin position="22"/>
        <end position="54"/>
    </location>
</feature>
<feature type="region of interest" description="Disordered" evidence="1">
    <location>
        <begin position="112"/>
        <end position="235"/>
    </location>
</feature>
<protein>
    <submittedName>
        <fullName evidence="2">Ribulose bisphosphate carboxylase large chain</fullName>
    </submittedName>
</protein>
<keyword evidence="3" id="KW-1185">Reference proteome</keyword>
<feature type="compositionally biased region" description="Pro residues" evidence="1">
    <location>
        <begin position="31"/>
        <end position="47"/>
    </location>
</feature>
<organism evidence="2 3">
    <name type="scientific">Dissostichus eleginoides</name>
    <name type="common">Patagonian toothfish</name>
    <name type="synonym">Dissostichus amissus</name>
    <dbReference type="NCBI Taxonomy" id="100907"/>
    <lineage>
        <taxon>Eukaryota</taxon>
        <taxon>Metazoa</taxon>
        <taxon>Chordata</taxon>
        <taxon>Craniata</taxon>
        <taxon>Vertebrata</taxon>
        <taxon>Euteleostomi</taxon>
        <taxon>Actinopterygii</taxon>
        <taxon>Neopterygii</taxon>
        <taxon>Teleostei</taxon>
        <taxon>Neoteleostei</taxon>
        <taxon>Acanthomorphata</taxon>
        <taxon>Eupercaria</taxon>
        <taxon>Perciformes</taxon>
        <taxon>Notothenioidei</taxon>
        <taxon>Nototheniidae</taxon>
        <taxon>Dissostichus</taxon>
    </lineage>
</organism>
<sequence>MVAMQALQVYALSLKKHKLADVGPSKQVDICPPPKPQPAQQPPPPPHLSQDPSSTWPLTWLRFIQSTDIHDGPALHVDSCPPARPQWIPPHPAQDPSPALPEQLLTWLPRVSAQSGGGLGGSGGGGQREPPACYDPPAKPPCAEKEKDGDTHGGPYVCRRPPQPRRVYRDRGLRAGASEQGPPSRGLRAGATEQGPLSRGLRSGATEQGPQSRRLRSGATLGMGRGRDNCSGTSCDSRVSNKVFKNGKNLIPRVIKMGERV</sequence>
<evidence type="ECO:0000313" key="2">
    <source>
        <dbReference type="EMBL" id="KAK1881432.1"/>
    </source>
</evidence>
<gene>
    <name evidence="2" type="ORF">KUDE01_024598</name>
</gene>
<evidence type="ECO:0000256" key="1">
    <source>
        <dbReference type="SAM" id="MobiDB-lite"/>
    </source>
</evidence>
<feature type="compositionally biased region" description="Basic and acidic residues" evidence="1">
    <location>
        <begin position="142"/>
        <end position="151"/>
    </location>
</feature>